<dbReference type="RefSeq" id="WP_144451268.1">
    <property type="nucleotide sequence ID" value="NZ_VLKZ01000009.1"/>
</dbReference>
<keyword evidence="2" id="KW-1185">Reference proteome</keyword>
<name>A0A562QEK4_9BACI</name>
<dbReference type="AlphaFoldDB" id="A0A562QEK4"/>
<dbReference type="PANTHER" id="PTHR33639:SF2">
    <property type="entry name" value="DUF393 DOMAIN-CONTAINING PROTEIN"/>
    <property type="match status" value="1"/>
</dbReference>
<gene>
    <name evidence="1" type="ORF">IQ10_03028</name>
</gene>
<dbReference type="Proteomes" id="UP000315711">
    <property type="component" value="Unassembled WGS sequence"/>
</dbReference>
<comment type="caution">
    <text evidence="1">The sequence shown here is derived from an EMBL/GenBank/DDBJ whole genome shotgun (WGS) entry which is preliminary data.</text>
</comment>
<dbReference type="Pfam" id="PF04134">
    <property type="entry name" value="DCC1-like"/>
    <property type="match status" value="1"/>
</dbReference>
<dbReference type="PANTHER" id="PTHR33639">
    <property type="entry name" value="THIOL-DISULFIDE OXIDOREDUCTASE DCC"/>
    <property type="match status" value="1"/>
</dbReference>
<accession>A0A562QEK4</accession>
<dbReference type="EMBL" id="VLKZ01000009">
    <property type="protein sequence ID" value="TWI54476.1"/>
    <property type="molecule type" value="Genomic_DNA"/>
</dbReference>
<evidence type="ECO:0000313" key="2">
    <source>
        <dbReference type="Proteomes" id="UP000315711"/>
    </source>
</evidence>
<evidence type="ECO:0000313" key="1">
    <source>
        <dbReference type="EMBL" id="TWI54476.1"/>
    </source>
</evidence>
<organism evidence="1 2">
    <name type="scientific">Halalkalibacter nanhaiisediminis</name>
    <dbReference type="NCBI Taxonomy" id="688079"/>
    <lineage>
        <taxon>Bacteria</taxon>
        <taxon>Bacillati</taxon>
        <taxon>Bacillota</taxon>
        <taxon>Bacilli</taxon>
        <taxon>Bacillales</taxon>
        <taxon>Bacillaceae</taxon>
        <taxon>Halalkalibacter</taxon>
    </lineage>
</organism>
<protein>
    <submittedName>
        <fullName evidence="1">Putative DCC family thiol-disulfide oxidoreductase YuxK</fullName>
    </submittedName>
</protein>
<dbReference type="GO" id="GO:0015035">
    <property type="term" value="F:protein-disulfide reductase activity"/>
    <property type="evidence" value="ECO:0007669"/>
    <property type="project" value="InterPro"/>
</dbReference>
<dbReference type="OrthoDB" id="9785438at2"/>
<proteinExistence type="predicted"/>
<dbReference type="InterPro" id="IPR007263">
    <property type="entry name" value="DCC1-like"/>
</dbReference>
<reference evidence="1 2" key="1">
    <citation type="journal article" date="2015" name="Stand. Genomic Sci.">
        <title>Genomic Encyclopedia of Bacterial and Archaeal Type Strains, Phase III: the genomes of soil and plant-associated and newly described type strains.</title>
        <authorList>
            <person name="Whitman W.B."/>
            <person name="Woyke T."/>
            <person name="Klenk H.P."/>
            <person name="Zhou Y."/>
            <person name="Lilburn T.G."/>
            <person name="Beck B.J."/>
            <person name="De Vos P."/>
            <person name="Vandamme P."/>
            <person name="Eisen J.A."/>
            <person name="Garrity G."/>
            <person name="Hugenholtz P."/>
            <person name="Kyrpides N.C."/>
        </authorList>
    </citation>
    <scope>NUCLEOTIDE SEQUENCE [LARGE SCALE GENOMIC DNA]</scope>
    <source>
        <strain evidence="1 2">CGMCC 1.10116</strain>
    </source>
</reference>
<dbReference type="InterPro" id="IPR052927">
    <property type="entry name" value="DCC_oxidoreductase"/>
</dbReference>
<sequence>MKQLHTHQRPILLFDGECNVCNHLVDFMLRYERKQWFLFASLQSKEGQRLVADFDIPENVDSVIVLIDGRVYLYSDAVFEVARVLPWYLRWMRIFRVIPTKWRNKGYKHFAKNRYRWFGKRETCRLPTVDEKSRFLE</sequence>